<accession>A0ABW5DJX1</accession>
<organism evidence="1 2">
    <name type="scientific">Chelativorans composti</name>
    <dbReference type="NCBI Taxonomy" id="768533"/>
    <lineage>
        <taxon>Bacteria</taxon>
        <taxon>Pseudomonadati</taxon>
        <taxon>Pseudomonadota</taxon>
        <taxon>Alphaproteobacteria</taxon>
        <taxon>Hyphomicrobiales</taxon>
        <taxon>Phyllobacteriaceae</taxon>
        <taxon>Chelativorans</taxon>
    </lineage>
</organism>
<keyword evidence="2" id="KW-1185">Reference proteome</keyword>
<evidence type="ECO:0000313" key="2">
    <source>
        <dbReference type="Proteomes" id="UP001597373"/>
    </source>
</evidence>
<dbReference type="Gene3D" id="6.10.250.730">
    <property type="match status" value="1"/>
</dbReference>
<dbReference type="EMBL" id="JBHUIR010000057">
    <property type="protein sequence ID" value="MFD2261035.1"/>
    <property type="molecule type" value="Genomic_DNA"/>
</dbReference>
<name>A0ABW5DJX1_9HYPH</name>
<dbReference type="RefSeq" id="WP_345099271.1">
    <property type="nucleotide sequence ID" value="NZ_BAABGS010000040.1"/>
</dbReference>
<sequence>MQTAPFDLPIHVRCASRNVVKIRSPKDAFDFLLSCPTQEGPLYESALEACFSALANKAHHADAYRGLLTFARAHGLLADGNGARSASRNLRVTLRTPAMPQPSQFRGH</sequence>
<dbReference type="Pfam" id="PF06169">
    <property type="entry name" value="DUF982"/>
    <property type="match status" value="1"/>
</dbReference>
<proteinExistence type="predicted"/>
<evidence type="ECO:0000313" key="1">
    <source>
        <dbReference type="EMBL" id="MFD2261035.1"/>
    </source>
</evidence>
<reference evidence="2" key="1">
    <citation type="journal article" date="2019" name="Int. J. Syst. Evol. Microbiol.">
        <title>The Global Catalogue of Microorganisms (GCM) 10K type strain sequencing project: providing services to taxonomists for standard genome sequencing and annotation.</title>
        <authorList>
            <consortium name="The Broad Institute Genomics Platform"/>
            <consortium name="The Broad Institute Genome Sequencing Center for Infectious Disease"/>
            <person name="Wu L."/>
            <person name="Ma J."/>
        </authorList>
    </citation>
    <scope>NUCLEOTIDE SEQUENCE [LARGE SCALE GENOMIC DNA]</scope>
    <source>
        <strain evidence="2">KCTC 23707</strain>
    </source>
</reference>
<gene>
    <name evidence="1" type="ORF">ACFSMZ_14895</name>
</gene>
<comment type="caution">
    <text evidence="1">The sequence shown here is derived from an EMBL/GenBank/DDBJ whole genome shotgun (WGS) entry which is preliminary data.</text>
</comment>
<dbReference type="InterPro" id="IPR010385">
    <property type="entry name" value="DUF982"/>
</dbReference>
<protein>
    <submittedName>
        <fullName evidence="1">DUF982 domain-containing protein</fullName>
    </submittedName>
</protein>
<dbReference type="Proteomes" id="UP001597373">
    <property type="component" value="Unassembled WGS sequence"/>
</dbReference>